<dbReference type="Pfam" id="PF13407">
    <property type="entry name" value="Peripla_BP_4"/>
    <property type="match status" value="1"/>
</dbReference>
<dbReference type="Gene3D" id="1.10.260.40">
    <property type="entry name" value="lambda repressor-like DNA-binding domains"/>
    <property type="match status" value="1"/>
</dbReference>
<dbReference type="Gene3D" id="3.40.50.2300">
    <property type="match status" value="2"/>
</dbReference>
<organism evidence="5 6">
    <name type="scientific">Janthinobacterium psychrotolerans</name>
    <dbReference type="NCBI Taxonomy" id="1747903"/>
    <lineage>
        <taxon>Bacteria</taxon>
        <taxon>Pseudomonadati</taxon>
        <taxon>Pseudomonadota</taxon>
        <taxon>Betaproteobacteria</taxon>
        <taxon>Burkholderiales</taxon>
        <taxon>Oxalobacteraceae</taxon>
        <taxon>Janthinobacterium</taxon>
    </lineage>
</organism>
<sequence>MKTAPSTIADVARAAGVGVATVDRVINRRAQVRPATALRVLQAAEALGYRGAGLIRKRLDEGGGKHRLGFLLQKSGSEFFQLMAQALQQAGREAGGVYSVQVEYMDDLTPRRVVAQLRAMAGSVDALALVATEHPVICAAVEALAAEGYPVFSLVSDLSATGLAGHAGVDNVKVGRSAAWAISHLGRRPAKVAVMVGSHRYACQEECETSFRTYFQQHELELDVDLLDTLISLEDRHLAEETIHELLHRHPDLTGFYLAGGGIEGVLDGLRALGPEYDFVTVCHDLTPLTRTALADGHVAMVISHPREAIAGGLVAAMCDALDGGTGARRCIVDPLLFTPENI</sequence>
<evidence type="ECO:0000256" key="3">
    <source>
        <dbReference type="ARBA" id="ARBA00023163"/>
    </source>
</evidence>
<evidence type="ECO:0000256" key="1">
    <source>
        <dbReference type="ARBA" id="ARBA00023015"/>
    </source>
</evidence>
<dbReference type="Proteomes" id="UP000092713">
    <property type="component" value="Unassembled WGS sequence"/>
</dbReference>
<dbReference type="CDD" id="cd01392">
    <property type="entry name" value="HTH_LacI"/>
    <property type="match status" value="1"/>
</dbReference>
<reference evidence="5 6" key="1">
    <citation type="submission" date="2016-04" db="EMBL/GenBank/DDBJ databases">
        <title>Draft genome sequence of Janthinobacterium psychrotolerans sp. nov., isolated from freshwater sediments in Denmark.</title>
        <authorList>
            <person name="Gong X."/>
            <person name="Skrivergaard S."/>
            <person name="Korsgaard B.S."/>
            <person name="Schreiber L."/>
            <person name="Marshall I.P."/>
            <person name="Finster K."/>
            <person name="Schramm A."/>
        </authorList>
    </citation>
    <scope>NUCLEOTIDE SEQUENCE [LARGE SCALE GENOMIC DNA]</scope>
    <source>
        <strain evidence="5 6">S3-2</strain>
    </source>
</reference>
<dbReference type="PANTHER" id="PTHR30146">
    <property type="entry name" value="LACI-RELATED TRANSCRIPTIONAL REPRESSOR"/>
    <property type="match status" value="1"/>
</dbReference>
<dbReference type="Pfam" id="PF00356">
    <property type="entry name" value="LacI"/>
    <property type="match status" value="1"/>
</dbReference>
<dbReference type="CDD" id="cd06307">
    <property type="entry name" value="PBP1_sugar_binding"/>
    <property type="match status" value="1"/>
</dbReference>
<dbReference type="PROSITE" id="PS50932">
    <property type="entry name" value="HTH_LACI_2"/>
    <property type="match status" value="1"/>
</dbReference>
<dbReference type="PROSITE" id="PS00356">
    <property type="entry name" value="HTH_LACI_1"/>
    <property type="match status" value="1"/>
</dbReference>
<dbReference type="InterPro" id="IPR028082">
    <property type="entry name" value="Peripla_BP_I"/>
</dbReference>
<evidence type="ECO:0000313" key="5">
    <source>
        <dbReference type="EMBL" id="OBV40703.1"/>
    </source>
</evidence>
<dbReference type="AlphaFoldDB" id="A0A1A7C8Q6"/>
<dbReference type="SUPFAM" id="SSF47413">
    <property type="entry name" value="lambda repressor-like DNA-binding domains"/>
    <property type="match status" value="1"/>
</dbReference>
<proteinExistence type="predicted"/>
<dbReference type="InterPro" id="IPR025997">
    <property type="entry name" value="SBP_2_dom"/>
</dbReference>
<dbReference type="GO" id="GO:0003700">
    <property type="term" value="F:DNA-binding transcription factor activity"/>
    <property type="evidence" value="ECO:0007669"/>
    <property type="project" value="TreeGrafter"/>
</dbReference>
<accession>A0A1A7C8Q6</accession>
<name>A0A1A7C8Q6_9BURK</name>
<dbReference type="GO" id="GO:0000976">
    <property type="term" value="F:transcription cis-regulatory region binding"/>
    <property type="evidence" value="ECO:0007669"/>
    <property type="project" value="TreeGrafter"/>
</dbReference>
<dbReference type="OrthoDB" id="9805774at2"/>
<dbReference type="PATRIC" id="fig|1747903.4.peg.4353"/>
<protein>
    <submittedName>
        <fullName evidence="5">LacI family transcriptional regulator</fullName>
    </submittedName>
</protein>
<dbReference type="PANTHER" id="PTHR30146:SF152">
    <property type="entry name" value="TRANSCRIPTIONAL REGULATORY PROTEIN"/>
    <property type="match status" value="1"/>
</dbReference>
<comment type="caution">
    <text evidence="5">The sequence shown here is derived from an EMBL/GenBank/DDBJ whole genome shotgun (WGS) entry which is preliminary data.</text>
</comment>
<dbReference type="SUPFAM" id="SSF53822">
    <property type="entry name" value="Periplasmic binding protein-like I"/>
    <property type="match status" value="1"/>
</dbReference>
<keyword evidence="2" id="KW-0238">DNA-binding</keyword>
<gene>
    <name evidence="5" type="ORF">ASR47_10193</name>
</gene>
<feature type="domain" description="HTH lacI-type" evidence="4">
    <location>
        <begin position="6"/>
        <end position="50"/>
    </location>
</feature>
<dbReference type="PRINTS" id="PR00036">
    <property type="entry name" value="HTHLACI"/>
</dbReference>
<dbReference type="STRING" id="1747903.ASR47_10193"/>
<dbReference type="InterPro" id="IPR010982">
    <property type="entry name" value="Lambda_DNA-bd_dom_sf"/>
</dbReference>
<evidence type="ECO:0000256" key="2">
    <source>
        <dbReference type="ARBA" id="ARBA00023125"/>
    </source>
</evidence>
<keyword evidence="1" id="KW-0805">Transcription regulation</keyword>
<evidence type="ECO:0000313" key="6">
    <source>
        <dbReference type="Proteomes" id="UP000092713"/>
    </source>
</evidence>
<dbReference type="RefSeq" id="WP_065306609.1">
    <property type="nucleotide sequence ID" value="NZ_LOCQ01000044.1"/>
</dbReference>
<evidence type="ECO:0000259" key="4">
    <source>
        <dbReference type="PROSITE" id="PS50932"/>
    </source>
</evidence>
<dbReference type="EMBL" id="LOCQ01000044">
    <property type="protein sequence ID" value="OBV40703.1"/>
    <property type="molecule type" value="Genomic_DNA"/>
</dbReference>
<keyword evidence="6" id="KW-1185">Reference proteome</keyword>
<dbReference type="InterPro" id="IPR000843">
    <property type="entry name" value="HTH_LacI"/>
</dbReference>
<dbReference type="SMART" id="SM00354">
    <property type="entry name" value="HTH_LACI"/>
    <property type="match status" value="1"/>
</dbReference>
<keyword evidence="3" id="KW-0804">Transcription</keyword>